<evidence type="ECO:0000313" key="3">
    <source>
        <dbReference type="Proteomes" id="UP000565579"/>
    </source>
</evidence>
<dbReference type="Pfam" id="PF13738">
    <property type="entry name" value="Pyr_redox_3"/>
    <property type="match status" value="1"/>
</dbReference>
<keyword evidence="3" id="KW-1185">Reference proteome</keyword>
<dbReference type="GO" id="GO:0050660">
    <property type="term" value="F:flavin adenine dinucleotide binding"/>
    <property type="evidence" value="ECO:0007669"/>
    <property type="project" value="TreeGrafter"/>
</dbReference>
<evidence type="ECO:0000256" key="1">
    <source>
        <dbReference type="ARBA" id="ARBA00023002"/>
    </source>
</evidence>
<keyword evidence="1" id="KW-0560">Oxidoreductase</keyword>
<comment type="caution">
    <text evidence="2">The sequence shown here is derived from an EMBL/GenBank/DDBJ whole genome shotgun (WGS) entry which is preliminary data.</text>
</comment>
<dbReference type="AlphaFoldDB" id="A0A7X0NW38"/>
<gene>
    <name evidence="2" type="ORF">HD593_005478</name>
</gene>
<dbReference type="SUPFAM" id="SSF51905">
    <property type="entry name" value="FAD/NAD(P)-binding domain"/>
    <property type="match status" value="2"/>
</dbReference>
<dbReference type="InterPro" id="IPR036188">
    <property type="entry name" value="FAD/NAD-bd_sf"/>
</dbReference>
<name>A0A7X0NW38_9ACTN</name>
<organism evidence="2 3">
    <name type="scientific">Nonomuraea rubra</name>
    <dbReference type="NCBI Taxonomy" id="46180"/>
    <lineage>
        <taxon>Bacteria</taxon>
        <taxon>Bacillati</taxon>
        <taxon>Actinomycetota</taxon>
        <taxon>Actinomycetes</taxon>
        <taxon>Streptosporangiales</taxon>
        <taxon>Streptosporangiaceae</taxon>
        <taxon>Nonomuraea</taxon>
    </lineage>
</organism>
<accession>A0A7X0NW38</accession>
<reference evidence="2 3" key="1">
    <citation type="submission" date="2020-08" db="EMBL/GenBank/DDBJ databases">
        <title>Sequencing the genomes of 1000 actinobacteria strains.</title>
        <authorList>
            <person name="Klenk H.-P."/>
        </authorList>
    </citation>
    <scope>NUCLEOTIDE SEQUENCE [LARGE SCALE GENOMIC DNA]</scope>
    <source>
        <strain evidence="2 3">DSM 43768</strain>
    </source>
</reference>
<dbReference type="Proteomes" id="UP000565579">
    <property type="component" value="Unassembled WGS sequence"/>
</dbReference>
<evidence type="ECO:0000313" key="2">
    <source>
        <dbReference type="EMBL" id="MBB6550683.1"/>
    </source>
</evidence>
<dbReference type="InterPro" id="IPR050982">
    <property type="entry name" value="Auxin_biosynth/cation_transpt"/>
</dbReference>
<sequence>MSTDNDRVLIVGAGQSGLAAAYAALEQGLRPVLLEASARAAGSWPHYYDSLTLFSPARYSSLPGLAFGGDGDRYPHRDEVVAYLERYAAALAGRGAEIRTGTRVTEVTEAGGDGFAVRLAGGGELTAPRLIAATGSFARPHRPALTGQDGFTGQILHAAGYRHPQQVAGRRVIVVGAGNSAVQIAYELADHARVTLASRAPIRFLPQRPLGRDVHHWFRLTGFDRLPLRRAERPPSQPVLDHGRYRAALRSGRLERRAMFTRLDGDEVIWTGGDREHADVILLATGYRPALDWLARLGALTGDGRPRQRGGLSSTHRGLGFVGLEWQRTPASNSLRGVGADARHLLRKLAPAGVSPVATHP</sequence>
<dbReference type="GO" id="GO:0004497">
    <property type="term" value="F:monooxygenase activity"/>
    <property type="evidence" value="ECO:0007669"/>
    <property type="project" value="TreeGrafter"/>
</dbReference>
<dbReference type="Gene3D" id="3.50.50.60">
    <property type="entry name" value="FAD/NAD(P)-binding domain"/>
    <property type="match status" value="1"/>
</dbReference>
<dbReference type="EMBL" id="JACHMI010000001">
    <property type="protein sequence ID" value="MBB6550683.1"/>
    <property type="molecule type" value="Genomic_DNA"/>
</dbReference>
<protein>
    <submittedName>
        <fullName evidence="2">Putative flavoprotein involved in K+ transport</fullName>
    </submittedName>
</protein>
<dbReference type="PRINTS" id="PR00368">
    <property type="entry name" value="FADPNR"/>
</dbReference>
<proteinExistence type="predicted"/>
<dbReference type="PRINTS" id="PR00469">
    <property type="entry name" value="PNDRDTASEII"/>
</dbReference>
<dbReference type="PANTHER" id="PTHR43539:SF78">
    <property type="entry name" value="FLAVIN-CONTAINING MONOOXYGENASE"/>
    <property type="match status" value="1"/>
</dbReference>
<dbReference type="PANTHER" id="PTHR43539">
    <property type="entry name" value="FLAVIN-BINDING MONOOXYGENASE-LIKE PROTEIN (AFU_ORTHOLOGUE AFUA_4G09220)"/>
    <property type="match status" value="1"/>
</dbReference>
<dbReference type="RefSeq" id="WP_185104913.1">
    <property type="nucleotide sequence ID" value="NZ_BAAAXY010000048.1"/>
</dbReference>